<dbReference type="InterPro" id="IPR003439">
    <property type="entry name" value="ABC_transporter-like_ATP-bd"/>
</dbReference>
<dbReference type="Gene3D" id="3.40.50.300">
    <property type="entry name" value="P-loop containing nucleotide triphosphate hydrolases"/>
    <property type="match status" value="1"/>
</dbReference>
<dbReference type="SUPFAM" id="SSF52540">
    <property type="entry name" value="P-loop containing nucleoside triphosphate hydrolases"/>
    <property type="match status" value="1"/>
</dbReference>
<dbReference type="RefSeq" id="WP_271203897.1">
    <property type="nucleotide sequence ID" value="NZ_BSFK01000005.1"/>
</dbReference>
<evidence type="ECO:0000256" key="2">
    <source>
        <dbReference type="ARBA" id="ARBA00022840"/>
    </source>
</evidence>
<dbReference type="InterPro" id="IPR027417">
    <property type="entry name" value="P-loop_NTPase"/>
</dbReference>
<dbReference type="PROSITE" id="PS50893">
    <property type="entry name" value="ABC_TRANSPORTER_2"/>
    <property type="match status" value="1"/>
</dbReference>
<keyword evidence="3" id="KW-0813">Transport</keyword>
<dbReference type="Proteomes" id="UP001143364">
    <property type="component" value="Unassembled WGS sequence"/>
</dbReference>
<evidence type="ECO:0000313" key="5">
    <source>
        <dbReference type="EMBL" id="GLK75969.1"/>
    </source>
</evidence>
<dbReference type="GO" id="GO:0005886">
    <property type="term" value="C:plasma membrane"/>
    <property type="evidence" value="ECO:0007669"/>
    <property type="project" value="TreeGrafter"/>
</dbReference>
<dbReference type="InterPro" id="IPR018449">
    <property type="entry name" value="NIL_domain"/>
</dbReference>
<dbReference type="InterPro" id="IPR015854">
    <property type="entry name" value="ABC_transpr_LolD-like"/>
</dbReference>
<comment type="caution">
    <text evidence="5">The sequence shown here is derived from an EMBL/GenBank/DDBJ whole genome shotgun (WGS) entry which is preliminary data.</text>
</comment>
<protein>
    <submittedName>
        <fullName evidence="5">Methionine import ATP-binding protein MetN</fullName>
    </submittedName>
</protein>
<dbReference type="SMART" id="SM00382">
    <property type="entry name" value="AAA"/>
    <property type="match status" value="1"/>
</dbReference>
<dbReference type="GO" id="GO:0005524">
    <property type="term" value="F:ATP binding"/>
    <property type="evidence" value="ECO:0007669"/>
    <property type="project" value="UniProtKB-KW"/>
</dbReference>
<evidence type="ECO:0000256" key="1">
    <source>
        <dbReference type="ARBA" id="ARBA00022741"/>
    </source>
</evidence>
<dbReference type="PANTHER" id="PTHR24220:SF684">
    <property type="entry name" value="FE(3+) IONS IMPORT ATP-BINDING PROTEIN FBPC"/>
    <property type="match status" value="1"/>
</dbReference>
<evidence type="ECO:0000259" key="4">
    <source>
        <dbReference type="PROSITE" id="PS50893"/>
    </source>
</evidence>
<evidence type="ECO:0000313" key="6">
    <source>
        <dbReference type="Proteomes" id="UP001143364"/>
    </source>
</evidence>
<accession>A0A9W6N2H4</accession>
<reference evidence="5" key="2">
    <citation type="submission" date="2023-01" db="EMBL/GenBank/DDBJ databases">
        <authorList>
            <person name="Sun Q."/>
            <person name="Evtushenko L."/>
        </authorList>
    </citation>
    <scope>NUCLEOTIDE SEQUENCE</scope>
    <source>
        <strain evidence="5">VKM B-2555</strain>
    </source>
</reference>
<dbReference type="SMART" id="SM00930">
    <property type="entry name" value="NIL"/>
    <property type="match status" value="1"/>
</dbReference>
<dbReference type="Gene3D" id="3.30.70.260">
    <property type="match status" value="1"/>
</dbReference>
<keyword evidence="1" id="KW-0547">Nucleotide-binding</keyword>
<organism evidence="5 6">
    <name type="scientific">Methylopila jiangsuensis</name>
    <dbReference type="NCBI Taxonomy" id="586230"/>
    <lineage>
        <taxon>Bacteria</taxon>
        <taxon>Pseudomonadati</taxon>
        <taxon>Pseudomonadota</taxon>
        <taxon>Alphaproteobacteria</taxon>
        <taxon>Hyphomicrobiales</taxon>
        <taxon>Methylopilaceae</taxon>
        <taxon>Methylopila</taxon>
    </lineage>
</organism>
<keyword evidence="2 5" id="KW-0067">ATP-binding</keyword>
<dbReference type="GO" id="GO:0022857">
    <property type="term" value="F:transmembrane transporter activity"/>
    <property type="evidence" value="ECO:0007669"/>
    <property type="project" value="TreeGrafter"/>
</dbReference>
<dbReference type="GO" id="GO:0016887">
    <property type="term" value="F:ATP hydrolysis activity"/>
    <property type="evidence" value="ECO:0007669"/>
    <property type="project" value="InterPro"/>
</dbReference>
<sequence>MTAAQHALRAVPTTRRAPLIRLDDVRFAYDVETPLLDGVTLDVASGEVVAVIGRSGVGKSTLLRLIEGRHSPSSGAIAVSCGDGEPTIGVVARHGGLDADLTLEDNIAARLDAAGASRDEIAWEVERALALADLAAARDRRPAQMSDGERRRAVFARALCGDPDILLLDEPTAGLDPENAQTLLAAVVRACAERGAIAVLASHDMTAVTAIAHRVALLDGGRIVEEGPTARVVARPEQAVTRRFAAAVSGASLPAFLRSKLSERPSPRGKALLRLAFQGEAATRPVLTQVARDLGFDLGIVSGSLGALGDEPFGVLIVAAPSDEPYFTAAVERLEDSGLLVERLGFVP</sequence>
<keyword evidence="3" id="KW-0029">Amino-acid transport</keyword>
<name>A0A9W6N2H4_9HYPH</name>
<dbReference type="Pfam" id="PF00005">
    <property type="entry name" value="ABC_tran"/>
    <property type="match status" value="1"/>
</dbReference>
<dbReference type="GO" id="GO:0006865">
    <property type="term" value="P:amino acid transport"/>
    <property type="evidence" value="ECO:0007669"/>
    <property type="project" value="UniProtKB-KW"/>
</dbReference>
<dbReference type="AlphaFoldDB" id="A0A9W6N2H4"/>
<keyword evidence="6" id="KW-1185">Reference proteome</keyword>
<dbReference type="EMBL" id="BSFK01000005">
    <property type="protein sequence ID" value="GLK75969.1"/>
    <property type="molecule type" value="Genomic_DNA"/>
</dbReference>
<dbReference type="Pfam" id="PF09383">
    <property type="entry name" value="NIL"/>
    <property type="match status" value="1"/>
</dbReference>
<proteinExistence type="predicted"/>
<gene>
    <name evidence="5" type="primary">metN</name>
    <name evidence="5" type="ORF">GCM10008171_12230</name>
</gene>
<dbReference type="InterPro" id="IPR003593">
    <property type="entry name" value="AAA+_ATPase"/>
</dbReference>
<dbReference type="PANTHER" id="PTHR24220">
    <property type="entry name" value="IMPORT ATP-BINDING PROTEIN"/>
    <property type="match status" value="1"/>
</dbReference>
<evidence type="ECO:0000256" key="3">
    <source>
        <dbReference type="ARBA" id="ARBA00022970"/>
    </source>
</evidence>
<feature type="domain" description="ABC transporter" evidence="4">
    <location>
        <begin position="20"/>
        <end position="245"/>
    </location>
</feature>
<reference evidence="5" key="1">
    <citation type="journal article" date="2014" name="Int. J. Syst. Evol. Microbiol.">
        <title>Complete genome sequence of Corynebacterium casei LMG S-19264T (=DSM 44701T), isolated from a smear-ripened cheese.</title>
        <authorList>
            <consortium name="US DOE Joint Genome Institute (JGI-PGF)"/>
            <person name="Walter F."/>
            <person name="Albersmeier A."/>
            <person name="Kalinowski J."/>
            <person name="Ruckert C."/>
        </authorList>
    </citation>
    <scope>NUCLEOTIDE SEQUENCE</scope>
    <source>
        <strain evidence="5">VKM B-2555</strain>
    </source>
</reference>
<dbReference type="SUPFAM" id="SSF55021">
    <property type="entry name" value="ACT-like"/>
    <property type="match status" value="1"/>
</dbReference>
<dbReference type="InterPro" id="IPR045865">
    <property type="entry name" value="ACT-like_dom_sf"/>
</dbReference>